<sequence>MQYKNKKHSIYKDKAIFGAYLAGLWEGDGSVLVKSKEHLKPTINITFHKNQSVFAEKLLQIRSDQCEEKVVY</sequence>
<dbReference type="SUPFAM" id="SSF55608">
    <property type="entry name" value="Homing endonucleases"/>
    <property type="match status" value="1"/>
</dbReference>
<accession>A0A3S6P7L2</accession>
<dbReference type="AlphaFoldDB" id="A0A3S6P7L2"/>
<dbReference type="InterPro" id="IPR027434">
    <property type="entry name" value="Homing_endonucl"/>
</dbReference>
<keyword evidence="1" id="KW-0496">Mitochondrion</keyword>
<dbReference type="Gene3D" id="3.10.28.10">
    <property type="entry name" value="Homing endonucleases"/>
    <property type="match status" value="1"/>
</dbReference>
<dbReference type="EMBL" id="KY626326">
    <property type="protein sequence ID" value="ATP01454.1"/>
    <property type="molecule type" value="Genomic_DNA"/>
</dbReference>
<evidence type="ECO:0008006" key="2">
    <source>
        <dbReference type="Google" id="ProtNLM"/>
    </source>
</evidence>
<evidence type="ECO:0000313" key="1">
    <source>
        <dbReference type="EMBL" id="ATP01454.1"/>
    </source>
</evidence>
<reference evidence="1" key="1">
    <citation type="submission" date="2017-02" db="EMBL/GenBank/DDBJ databases">
        <title>The complete mitochondrial genome sequence of the green macroalga Ulva flexuosa.</title>
        <authorList>
            <person name="Liu F."/>
        </authorList>
    </citation>
    <scope>NUCLEOTIDE SEQUENCE</scope>
</reference>
<organism evidence="1">
    <name type="scientific">Ulva flexuosa</name>
    <dbReference type="NCBI Taxonomy" id="83791"/>
    <lineage>
        <taxon>Eukaryota</taxon>
        <taxon>Viridiplantae</taxon>
        <taxon>Chlorophyta</taxon>
        <taxon>core chlorophytes</taxon>
        <taxon>Ulvophyceae</taxon>
        <taxon>OUU clade</taxon>
        <taxon>Ulvales</taxon>
        <taxon>Ulvaceae</taxon>
        <taxon>Ulva</taxon>
    </lineage>
</organism>
<gene>
    <name evidence="1" type="primary">orf72</name>
</gene>
<protein>
    <recommendedName>
        <fullName evidence="2">Homing endonuclease LAGLIDADG domain-containing protein</fullName>
    </recommendedName>
</protein>
<proteinExistence type="predicted"/>
<name>A0A3S6P7L2_9CHLO</name>
<geneLocation type="mitochondrion" evidence="1"/>